<evidence type="ECO:0000313" key="3">
    <source>
        <dbReference type="Proteomes" id="UP000217153"/>
    </source>
</evidence>
<keyword evidence="3" id="KW-1185">Reference proteome</keyword>
<dbReference type="RefSeq" id="WP_095680970.1">
    <property type="nucleotide sequence ID" value="NZ_CP016768.2"/>
</dbReference>
<dbReference type="AlphaFoldDB" id="A0A249JYQ9"/>
<dbReference type="InterPro" id="IPR025111">
    <property type="entry name" value="DUF4032"/>
</dbReference>
<proteinExistence type="predicted"/>
<dbReference type="InterPro" id="IPR011009">
    <property type="entry name" value="Kinase-like_dom_sf"/>
</dbReference>
<feature type="domain" description="DUF4032" evidence="1">
    <location>
        <begin position="235"/>
        <end position="397"/>
    </location>
</feature>
<protein>
    <submittedName>
        <fullName evidence="2">DUF4032 domain-containing protein</fullName>
    </submittedName>
</protein>
<dbReference type="Pfam" id="PF13224">
    <property type="entry name" value="DUF4032"/>
    <property type="match status" value="1"/>
</dbReference>
<evidence type="ECO:0000259" key="1">
    <source>
        <dbReference type="Pfam" id="PF13224"/>
    </source>
</evidence>
<accession>A0A249JYQ9</accession>
<dbReference type="EMBL" id="CP016768">
    <property type="protein sequence ID" value="ASY09664.1"/>
    <property type="molecule type" value="Genomic_DNA"/>
</dbReference>
<dbReference type="Proteomes" id="UP000217153">
    <property type="component" value="Chromosome"/>
</dbReference>
<reference evidence="3" key="1">
    <citation type="submission" date="2016-10" db="EMBL/GenBank/DDBJ databases">
        <title>High microdiversification within the ubiquitous acI lineage of Actinobacteria.</title>
        <authorList>
            <person name="Neuenschwander S.M."/>
            <person name="Salcher M."/>
            <person name="Ghai R."/>
            <person name="Pernthaler J."/>
        </authorList>
    </citation>
    <scope>NUCLEOTIDE SEQUENCE [LARGE SCALE GENOMIC DNA]</scope>
</reference>
<gene>
    <name evidence="2" type="ORF">B1s21122_04925</name>
</gene>
<evidence type="ECO:0000313" key="2">
    <source>
        <dbReference type="EMBL" id="ASY09664.1"/>
    </source>
</evidence>
<dbReference type="Pfam" id="PF06293">
    <property type="entry name" value="Kdo"/>
    <property type="match status" value="1"/>
</dbReference>
<dbReference type="KEGG" id="abam:B1s21122_04925"/>
<organism evidence="2 3">
    <name type="scientific">Candidatus Nanopelagicus limnae</name>
    <dbReference type="NCBI Taxonomy" id="1884634"/>
    <lineage>
        <taxon>Bacteria</taxon>
        <taxon>Bacillati</taxon>
        <taxon>Actinomycetota</taxon>
        <taxon>Actinomycetes</taxon>
        <taxon>Candidatus Nanopelagicales</taxon>
        <taxon>Candidatus Nanopelagicaceae</taxon>
        <taxon>Candidatus Nanopelagicus</taxon>
    </lineage>
</organism>
<dbReference type="SUPFAM" id="SSF56112">
    <property type="entry name" value="Protein kinase-like (PK-like)"/>
    <property type="match status" value="1"/>
</dbReference>
<dbReference type="OrthoDB" id="1550523at2"/>
<name>A0A249JYQ9_9ACTN</name>
<sequence>MSGLRIKGLGEEIATLANLPWDKGLEGWPEDEVLTGMRGISRHVVRLIRSNPSKSNSQIFAVKETVPEFANREYSLLRDLNQKTAPCVEPVAVIEGRVDGDGNELPAALVTKYLPYSLPYRVILSGSVTPTEILNMANALALLLVRLHLLGFWWGDCSLSNTLFRRDANDFAAYLVDAETGEFQRSLSDGQREHDLELAHFNVAAELEDLAIAGVLSNDINPVRASDGVIKRYRRLWKMLKEPQILDSSDRQAVERAMRSLQDLGFAVEEVEVTTTGDKGSIKFQPKLVAARYHANRLEELMGLQAEELQAKRLLASYDRYKAREFPPATPHAVVVKQWLSDVFKRVVNQVPEELKGRVEQAQLFHEVLENRWYLGEKLGRDVGLDFATADYIEKVLPYRMDSGVVIKK</sequence>